<keyword evidence="3" id="KW-1185">Reference proteome</keyword>
<sequence length="226" mass="26276">MKLTKEQLARIRSFIQQKGFNYIDVQMEILDHVASSVEERMEADQHLKFEDAISQTHEAFGPDGFTVIQKSVVKGLKKKYSKFFWQNFLSYFGYKYILMVLFLGFVVYKLQMMVSNDNFYTIYIIGMFGIVGILLLYNLKDSIYKKYMSYRSAVSFLTFLGSFLVVTNMAISKSNQTSIFFSLNRSFLIVSVLITLFVIYFITALKTAKAGMRESKQLMDKYKLVV</sequence>
<name>A0A366L5P2_9SPHI</name>
<dbReference type="EMBL" id="QNQU01000006">
    <property type="protein sequence ID" value="RBQ08809.1"/>
    <property type="molecule type" value="Genomic_DNA"/>
</dbReference>
<keyword evidence="1" id="KW-0472">Membrane</keyword>
<accession>A0A366L5P2</accession>
<comment type="caution">
    <text evidence="2">The sequence shown here is derived from an EMBL/GenBank/DDBJ whole genome shotgun (WGS) entry which is preliminary data.</text>
</comment>
<protein>
    <submittedName>
        <fullName evidence="2">Uncharacterized protein</fullName>
    </submittedName>
</protein>
<evidence type="ECO:0000313" key="2">
    <source>
        <dbReference type="EMBL" id="RBQ08809.1"/>
    </source>
</evidence>
<feature type="transmembrane region" description="Helical" evidence="1">
    <location>
        <begin position="151"/>
        <end position="171"/>
    </location>
</feature>
<reference evidence="2 3" key="1">
    <citation type="submission" date="2018-07" db="EMBL/GenBank/DDBJ databases">
        <title>A draft genome of a endophytic bacteria, a new species of Pedobacter.</title>
        <authorList>
            <person name="Zhang Z.D."/>
            <person name="Chen Z.J."/>
        </authorList>
    </citation>
    <scope>NUCLEOTIDE SEQUENCE [LARGE SCALE GENOMIC DNA]</scope>
    <source>
        <strain evidence="2 3">RS10</strain>
    </source>
</reference>
<evidence type="ECO:0000313" key="3">
    <source>
        <dbReference type="Proteomes" id="UP000252081"/>
    </source>
</evidence>
<feature type="transmembrane region" description="Helical" evidence="1">
    <location>
        <begin position="88"/>
        <end position="108"/>
    </location>
</feature>
<feature type="transmembrane region" description="Helical" evidence="1">
    <location>
        <begin position="183"/>
        <end position="205"/>
    </location>
</feature>
<keyword evidence="1" id="KW-0812">Transmembrane</keyword>
<gene>
    <name evidence="2" type="ORF">DRW42_08880</name>
</gene>
<dbReference type="RefSeq" id="WP_113948479.1">
    <property type="nucleotide sequence ID" value="NZ_QNQU01000006.1"/>
</dbReference>
<evidence type="ECO:0000256" key="1">
    <source>
        <dbReference type="SAM" id="Phobius"/>
    </source>
</evidence>
<feature type="transmembrane region" description="Helical" evidence="1">
    <location>
        <begin position="120"/>
        <end position="139"/>
    </location>
</feature>
<dbReference type="OrthoDB" id="662673at2"/>
<dbReference type="Proteomes" id="UP000252081">
    <property type="component" value="Unassembled WGS sequence"/>
</dbReference>
<dbReference type="AlphaFoldDB" id="A0A366L5P2"/>
<organism evidence="2 3">
    <name type="scientific">Pedobacter miscanthi</name>
    <dbReference type="NCBI Taxonomy" id="2259170"/>
    <lineage>
        <taxon>Bacteria</taxon>
        <taxon>Pseudomonadati</taxon>
        <taxon>Bacteroidota</taxon>
        <taxon>Sphingobacteriia</taxon>
        <taxon>Sphingobacteriales</taxon>
        <taxon>Sphingobacteriaceae</taxon>
        <taxon>Pedobacter</taxon>
    </lineage>
</organism>
<keyword evidence="1" id="KW-1133">Transmembrane helix</keyword>
<proteinExistence type="predicted"/>